<proteinExistence type="predicted"/>
<protein>
    <recommendedName>
        <fullName evidence="4">G protein-coupled receptor</fullName>
    </recommendedName>
</protein>
<keyword evidence="1" id="KW-0812">Transmembrane</keyword>
<organism evidence="2 3">
    <name type="scientific">Pristionchus entomophagus</name>
    <dbReference type="NCBI Taxonomy" id="358040"/>
    <lineage>
        <taxon>Eukaryota</taxon>
        <taxon>Metazoa</taxon>
        <taxon>Ecdysozoa</taxon>
        <taxon>Nematoda</taxon>
        <taxon>Chromadorea</taxon>
        <taxon>Rhabditida</taxon>
        <taxon>Rhabditina</taxon>
        <taxon>Diplogasteromorpha</taxon>
        <taxon>Diplogasteroidea</taxon>
        <taxon>Neodiplogasteridae</taxon>
        <taxon>Pristionchus</taxon>
    </lineage>
</organism>
<sequence length="249" mass="28164">MFIVFAPLMVMKPIGFHIIDAISHYAHQQRLTGLHRVTIPLSNFFYDFVIFNIYLFFFCLPLMISHMDVLNNRRLPKAWKLLTSPMIVIRFSRCAISTNSMVSSTKYPLSMESHLTSEHTSASECWESTDPARRVPSRCLLATPLLLADTQRLEECTAVHPRSSDTALKSTHSSTISVDSNHSSYLPPCTATVTHARSPTSSLTVWVCEQANQTVQWWSASKDLRCCCTSRSEFTDYSGRTNGWNRSCG</sequence>
<feature type="transmembrane region" description="Helical" evidence="1">
    <location>
        <begin position="44"/>
        <end position="64"/>
    </location>
</feature>
<evidence type="ECO:0000256" key="1">
    <source>
        <dbReference type="SAM" id="Phobius"/>
    </source>
</evidence>
<keyword evidence="3" id="KW-1185">Reference proteome</keyword>
<gene>
    <name evidence="2" type="ORF">PENTCL1PPCAC_2907</name>
</gene>
<dbReference type="AlphaFoldDB" id="A0AAV5SDV7"/>
<name>A0AAV5SDV7_9BILA</name>
<keyword evidence="1" id="KW-1133">Transmembrane helix</keyword>
<evidence type="ECO:0000313" key="3">
    <source>
        <dbReference type="Proteomes" id="UP001432027"/>
    </source>
</evidence>
<dbReference type="EMBL" id="BTSX01000001">
    <property type="protein sequence ID" value="GMS80732.1"/>
    <property type="molecule type" value="Genomic_DNA"/>
</dbReference>
<comment type="caution">
    <text evidence="2">The sequence shown here is derived from an EMBL/GenBank/DDBJ whole genome shotgun (WGS) entry which is preliminary data.</text>
</comment>
<dbReference type="Proteomes" id="UP001432027">
    <property type="component" value="Unassembled WGS sequence"/>
</dbReference>
<accession>A0AAV5SDV7</accession>
<reference evidence="2" key="1">
    <citation type="submission" date="2023-10" db="EMBL/GenBank/DDBJ databases">
        <title>Genome assembly of Pristionchus species.</title>
        <authorList>
            <person name="Yoshida K."/>
            <person name="Sommer R.J."/>
        </authorList>
    </citation>
    <scope>NUCLEOTIDE SEQUENCE</scope>
    <source>
        <strain evidence="2">RS0144</strain>
    </source>
</reference>
<evidence type="ECO:0008006" key="4">
    <source>
        <dbReference type="Google" id="ProtNLM"/>
    </source>
</evidence>
<keyword evidence="1" id="KW-0472">Membrane</keyword>
<evidence type="ECO:0000313" key="2">
    <source>
        <dbReference type="EMBL" id="GMS80732.1"/>
    </source>
</evidence>
<feature type="non-terminal residue" evidence="2">
    <location>
        <position position="249"/>
    </location>
</feature>